<dbReference type="Proteomes" id="UP001430065">
    <property type="component" value="Unassembled WGS sequence"/>
</dbReference>
<proteinExistence type="predicted"/>
<dbReference type="RefSeq" id="WP_204636705.1">
    <property type="nucleotide sequence ID" value="NZ_CP183983.1"/>
</dbReference>
<dbReference type="EMBL" id="JADIKC010000006">
    <property type="protein sequence ID" value="MBM7122255.1"/>
    <property type="molecule type" value="Genomic_DNA"/>
</dbReference>
<keyword evidence="1" id="KW-0472">Membrane</keyword>
<organism evidence="2 3">
    <name type="scientific">Dyella kyungheensis</name>
    <dbReference type="NCBI Taxonomy" id="1242174"/>
    <lineage>
        <taxon>Bacteria</taxon>
        <taxon>Pseudomonadati</taxon>
        <taxon>Pseudomonadota</taxon>
        <taxon>Gammaproteobacteria</taxon>
        <taxon>Lysobacterales</taxon>
        <taxon>Rhodanobacteraceae</taxon>
        <taxon>Dyella</taxon>
    </lineage>
</organism>
<dbReference type="InterPro" id="IPR011723">
    <property type="entry name" value="Znf/thioredoxin_put"/>
</dbReference>
<protein>
    <submittedName>
        <fullName evidence="2">DUF3426 domain-containing protein</fullName>
    </submittedName>
</protein>
<gene>
    <name evidence="2" type="ORF">ISP20_13900</name>
</gene>
<keyword evidence="1" id="KW-0812">Transmembrane</keyword>
<keyword evidence="1" id="KW-1133">Transmembrane helix</keyword>
<name>A0ABS2JTV0_9GAMM</name>
<reference evidence="2 3" key="1">
    <citation type="submission" date="2020-10" db="EMBL/GenBank/DDBJ databases">
        <title>Phylogeny of dyella-like bacteria.</title>
        <authorList>
            <person name="Fu J."/>
        </authorList>
    </citation>
    <scope>NUCLEOTIDE SEQUENCE [LARGE SCALE GENOMIC DNA]</scope>
    <source>
        <strain evidence="2 3">THG-B117</strain>
    </source>
</reference>
<dbReference type="NCBIfam" id="TIGR02098">
    <property type="entry name" value="MJ0042_CXXC"/>
    <property type="match status" value="1"/>
</dbReference>
<evidence type="ECO:0000313" key="3">
    <source>
        <dbReference type="Proteomes" id="UP001430065"/>
    </source>
</evidence>
<sequence length="261" mass="28322">MYAQCPECLTVFSINVEVLVRAGGKAICGHCDNAFDTLYSLHEHLPAEPFDRLPIHQQGLAPRIDLAIYRPPAEPPAVAEAPAPPDVLDEFANLVVAPRFARKAEKKRRWPWITACTVLLLALGAQLAWAERDAMIGDDTVGPLLRDACNALGCQLPLVQDIKRLSLVARDVQAHPSVPGALLITANLRNDAPFAQPYPVVSITLSDANGKKLAMRRLRPTEYLGDGATLRKGIPSDGSAALMLEVEDPSGKAVAFEFDFE</sequence>
<feature type="transmembrane region" description="Helical" evidence="1">
    <location>
        <begin position="110"/>
        <end position="129"/>
    </location>
</feature>
<comment type="caution">
    <text evidence="2">The sequence shown here is derived from an EMBL/GenBank/DDBJ whole genome shotgun (WGS) entry which is preliminary data.</text>
</comment>
<evidence type="ECO:0000313" key="2">
    <source>
        <dbReference type="EMBL" id="MBM7122255.1"/>
    </source>
</evidence>
<dbReference type="Pfam" id="PF11906">
    <property type="entry name" value="DUF3426"/>
    <property type="match status" value="1"/>
</dbReference>
<dbReference type="InterPro" id="IPR021834">
    <property type="entry name" value="DUF3426"/>
</dbReference>
<evidence type="ECO:0000256" key="1">
    <source>
        <dbReference type="SAM" id="Phobius"/>
    </source>
</evidence>
<accession>A0ABS2JTV0</accession>
<keyword evidence="3" id="KW-1185">Reference proteome</keyword>